<dbReference type="Pfam" id="PF08031">
    <property type="entry name" value="BBE"/>
    <property type="match status" value="1"/>
</dbReference>
<dbReference type="InterPro" id="IPR012951">
    <property type="entry name" value="BBE"/>
</dbReference>
<dbReference type="InterPro" id="IPR036318">
    <property type="entry name" value="FAD-bd_PCMH-like_sf"/>
</dbReference>
<feature type="chain" id="PRO_5043438094" evidence="10">
    <location>
        <begin position="17"/>
        <end position="529"/>
    </location>
</feature>
<dbReference type="InterPro" id="IPR016167">
    <property type="entry name" value="FAD-bd_PCMH_sub1"/>
</dbReference>
<dbReference type="InterPro" id="IPR016169">
    <property type="entry name" value="FAD-bd_PCMH_sub2"/>
</dbReference>
<keyword evidence="9" id="KW-0325">Glycoprotein</keyword>
<dbReference type="SUPFAM" id="SSF56176">
    <property type="entry name" value="FAD-binding/transporter-associated domain-like"/>
    <property type="match status" value="1"/>
</dbReference>
<dbReference type="InterPro" id="IPR016166">
    <property type="entry name" value="FAD-bd_PCMH"/>
</dbReference>
<evidence type="ECO:0000259" key="11">
    <source>
        <dbReference type="PROSITE" id="PS51387"/>
    </source>
</evidence>
<evidence type="ECO:0000256" key="10">
    <source>
        <dbReference type="SAM" id="SignalP"/>
    </source>
</evidence>
<dbReference type="Gene3D" id="3.30.465.10">
    <property type="match status" value="1"/>
</dbReference>
<dbReference type="GO" id="GO:0016491">
    <property type="term" value="F:oxidoreductase activity"/>
    <property type="evidence" value="ECO:0007669"/>
    <property type="project" value="InterPro"/>
</dbReference>
<keyword evidence="5" id="KW-0285">Flavoprotein</keyword>
<evidence type="ECO:0000256" key="8">
    <source>
        <dbReference type="ARBA" id="ARBA00023157"/>
    </source>
</evidence>
<evidence type="ECO:0000313" key="12">
    <source>
        <dbReference type="EMBL" id="CAI9097181.1"/>
    </source>
</evidence>
<evidence type="ECO:0000256" key="9">
    <source>
        <dbReference type="ARBA" id="ARBA00023180"/>
    </source>
</evidence>
<keyword evidence="6 10" id="KW-0732">Signal</keyword>
<proteinExistence type="inferred from homology"/>
<evidence type="ECO:0000256" key="1">
    <source>
        <dbReference type="ARBA" id="ARBA00001974"/>
    </source>
</evidence>
<feature type="domain" description="FAD-binding PCMH-type" evidence="11">
    <location>
        <begin position="71"/>
        <end position="246"/>
    </location>
</feature>
<dbReference type="InterPro" id="IPR006094">
    <property type="entry name" value="Oxid_FAD_bind_N"/>
</dbReference>
<keyword evidence="8" id="KW-1015">Disulfide bond</keyword>
<reference evidence="12" key="1">
    <citation type="submission" date="2023-03" db="EMBL/GenBank/DDBJ databases">
        <authorList>
            <person name="Julca I."/>
        </authorList>
    </citation>
    <scope>NUCLEOTIDE SEQUENCE</scope>
</reference>
<dbReference type="EMBL" id="OX459120">
    <property type="protein sequence ID" value="CAI9097181.1"/>
    <property type="molecule type" value="Genomic_DNA"/>
</dbReference>
<dbReference type="FunFam" id="3.30.43.10:FF:000004">
    <property type="entry name" value="Berberine bridge enzyme-like 15"/>
    <property type="match status" value="1"/>
</dbReference>
<dbReference type="Proteomes" id="UP001161247">
    <property type="component" value="Chromosome 3"/>
</dbReference>
<keyword evidence="4" id="KW-0017">Alkaloid metabolism</keyword>
<evidence type="ECO:0000256" key="3">
    <source>
        <dbReference type="ARBA" id="ARBA00005466"/>
    </source>
</evidence>
<evidence type="ECO:0000256" key="6">
    <source>
        <dbReference type="ARBA" id="ARBA00022729"/>
    </source>
</evidence>
<evidence type="ECO:0000313" key="13">
    <source>
        <dbReference type="Proteomes" id="UP001161247"/>
    </source>
</evidence>
<comment type="similarity">
    <text evidence="3">Belongs to the oxygen-dependent FAD-linked oxidoreductase family.</text>
</comment>
<dbReference type="Pfam" id="PF01565">
    <property type="entry name" value="FAD_binding_4"/>
    <property type="match status" value="1"/>
</dbReference>
<dbReference type="Gene3D" id="3.40.462.20">
    <property type="match status" value="1"/>
</dbReference>
<sequence length="529" mass="58408">MLPIVLLFMLPILGLAAPAADDSIIYESFAKCLQRNRIPAAQVPAMLYSPTNPAFSDVLNAYVRNLRFNTTATKKPSIIATPVDIPAVQATVVCTKEAGLQLKTRSGGHDYEGISYVSANPFVILDLFHLRNITFDMPTQTAWVQAGALLGELYYAISKQSNVLAFPAGVCPTVGAGGHISGGGYGPLIRKHGLTVDHVVDAQIIDVNGKVLDRKGMGEDLFWAIRGGGGASFGVILAYKINLVPVPPVVTVFNVQRTRTQNASDILVQYQNTIEKWDDNLFIRVLIQPVTVDKSSNKSVRITLIGEFLGNPDGLLPLMNTHLPTLGLTKADLQEMSWVESMLFWANYDNATSPEALNSRVPHDGVGFLKRKSDYVQKPIPKEGLESLFDKMIELGKVGLVFNSYGGKMSQIPEDATPFPHRAGILYKIQYSVNWHDTSDNLTKEYLGEAVKLHEFMTPFVTSNPRQAFFNYRDIDIGSTTNGNNTYEEGKVYGVKYFKNNFDRLVKIKTAVDPTNFFRTEQSIPPLPK</sequence>
<accession>A0AAV1CNI6</accession>
<organism evidence="12 13">
    <name type="scientific">Oldenlandia corymbosa var. corymbosa</name>
    <dbReference type="NCBI Taxonomy" id="529605"/>
    <lineage>
        <taxon>Eukaryota</taxon>
        <taxon>Viridiplantae</taxon>
        <taxon>Streptophyta</taxon>
        <taxon>Embryophyta</taxon>
        <taxon>Tracheophyta</taxon>
        <taxon>Spermatophyta</taxon>
        <taxon>Magnoliopsida</taxon>
        <taxon>eudicotyledons</taxon>
        <taxon>Gunneridae</taxon>
        <taxon>Pentapetalae</taxon>
        <taxon>asterids</taxon>
        <taxon>lamiids</taxon>
        <taxon>Gentianales</taxon>
        <taxon>Rubiaceae</taxon>
        <taxon>Rubioideae</taxon>
        <taxon>Spermacoceae</taxon>
        <taxon>Hedyotis-Oldenlandia complex</taxon>
        <taxon>Oldenlandia</taxon>
    </lineage>
</organism>
<evidence type="ECO:0000256" key="4">
    <source>
        <dbReference type="ARBA" id="ARBA00022589"/>
    </source>
</evidence>
<gene>
    <name evidence="12" type="ORF">OLC1_LOCUS7744</name>
</gene>
<comment type="cofactor">
    <cofactor evidence="1">
        <name>FAD</name>
        <dbReference type="ChEBI" id="CHEBI:57692"/>
    </cofactor>
</comment>
<feature type="signal peptide" evidence="10">
    <location>
        <begin position="1"/>
        <end position="16"/>
    </location>
</feature>
<evidence type="ECO:0000256" key="5">
    <source>
        <dbReference type="ARBA" id="ARBA00022630"/>
    </source>
</evidence>
<dbReference type="GO" id="GO:0071949">
    <property type="term" value="F:FAD binding"/>
    <property type="evidence" value="ECO:0007669"/>
    <property type="project" value="InterPro"/>
</dbReference>
<dbReference type="AlphaFoldDB" id="A0AAV1CNI6"/>
<protein>
    <submittedName>
        <fullName evidence="12">OLC1v1033552C1</fullName>
    </submittedName>
</protein>
<evidence type="ECO:0000256" key="2">
    <source>
        <dbReference type="ARBA" id="ARBA00004913"/>
    </source>
</evidence>
<dbReference type="Gene3D" id="3.30.43.10">
    <property type="entry name" value="Uridine Diphospho-n-acetylenolpyruvylglucosamine Reductase, domain 2"/>
    <property type="match status" value="1"/>
</dbReference>
<dbReference type="PANTHER" id="PTHR32448">
    <property type="entry name" value="OS08G0158400 PROTEIN"/>
    <property type="match status" value="1"/>
</dbReference>
<comment type="pathway">
    <text evidence="2">Alkaloid biosynthesis.</text>
</comment>
<dbReference type="PROSITE" id="PS51387">
    <property type="entry name" value="FAD_PCMH"/>
    <property type="match status" value="1"/>
</dbReference>
<evidence type="ECO:0000256" key="7">
    <source>
        <dbReference type="ARBA" id="ARBA00022827"/>
    </source>
</evidence>
<name>A0AAV1CNI6_OLDCO</name>
<keyword evidence="7" id="KW-0274">FAD</keyword>
<keyword evidence="13" id="KW-1185">Reference proteome</keyword>